<proteinExistence type="inferred from homology"/>
<feature type="binding site" evidence="6">
    <location>
        <position position="102"/>
    </location>
    <ligand>
        <name>Zn(2+)</name>
        <dbReference type="ChEBI" id="CHEBI:29105"/>
        <label>2</label>
    </ligand>
</feature>
<dbReference type="EMBL" id="DTCM01000029">
    <property type="protein sequence ID" value="HGL40526.1"/>
    <property type="molecule type" value="Genomic_DNA"/>
</dbReference>
<evidence type="ECO:0000313" key="11">
    <source>
        <dbReference type="EMBL" id="HGN90373.1"/>
    </source>
</evidence>
<dbReference type="GO" id="GO:0008270">
    <property type="term" value="F:zinc ion binding"/>
    <property type="evidence" value="ECO:0007669"/>
    <property type="project" value="UniProtKB-KW"/>
</dbReference>
<dbReference type="NCBIfam" id="TIGR01384">
    <property type="entry name" value="TFS_arch"/>
    <property type="match status" value="1"/>
</dbReference>
<protein>
    <submittedName>
        <fullName evidence="11">Transcription factor S</fullName>
    </submittedName>
</protein>
<evidence type="ECO:0000313" key="12">
    <source>
        <dbReference type="EMBL" id="HHN51758.1"/>
    </source>
</evidence>
<dbReference type="GO" id="GO:0006355">
    <property type="term" value="P:regulation of DNA-templated transcription"/>
    <property type="evidence" value="ECO:0007669"/>
    <property type="project" value="InterPro"/>
</dbReference>
<keyword evidence="1 6" id="KW-0479">Metal-binding</keyword>
<name>A0A7C4I3H9_CALS0</name>
<feature type="binding site" evidence="6">
    <location>
        <position position="4"/>
    </location>
    <ligand>
        <name>Zn(2+)</name>
        <dbReference type="ChEBI" id="CHEBI:29105"/>
        <label>1</label>
    </ligand>
</feature>
<dbReference type="GO" id="GO:0006351">
    <property type="term" value="P:DNA-templated transcription"/>
    <property type="evidence" value="ECO:0007669"/>
    <property type="project" value="InterPro"/>
</dbReference>
<keyword evidence="3 6" id="KW-0862">Zinc</keyword>
<feature type="binding site" evidence="6">
    <location>
        <position position="71"/>
    </location>
    <ligand>
        <name>Zn(2+)</name>
        <dbReference type="ChEBI" id="CHEBI:29105"/>
        <label>2</label>
    </ligand>
</feature>
<evidence type="ECO:0000256" key="3">
    <source>
        <dbReference type="ARBA" id="ARBA00022833"/>
    </source>
</evidence>
<dbReference type="InterPro" id="IPR001529">
    <property type="entry name" value="Zn_ribbon_RPB9"/>
</dbReference>
<feature type="domain" description="TFIIS-type" evidence="9">
    <location>
        <begin position="67"/>
        <end position="107"/>
    </location>
</feature>
<evidence type="ECO:0000256" key="5">
    <source>
        <dbReference type="PIRNR" id="PIRNR005586"/>
    </source>
</evidence>
<organism evidence="11">
    <name type="scientific">Caldiarchaeum subterraneum</name>
    <dbReference type="NCBI Taxonomy" id="311458"/>
    <lineage>
        <taxon>Archaea</taxon>
        <taxon>Nitrososphaerota</taxon>
        <taxon>Candidatus Caldarchaeales</taxon>
        <taxon>Candidatus Caldarchaeaceae</taxon>
        <taxon>Candidatus Caldarchaeum</taxon>
    </lineage>
</organism>
<dbReference type="Pfam" id="PF02150">
    <property type="entry name" value="Zn_ribbon_RPB9"/>
    <property type="match status" value="1"/>
</dbReference>
<dbReference type="SMART" id="SM00661">
    <property type="entry name" value="RPOL9"/>
    <property type="match status" value="1"/>
</dbReference>
<dbReference type="SMART" id="SM00440">
    <property type="entry name" value="ZnF_C2C2"/>
    <property type="match status" value="1"/>
</dbReference>
<dbReference type="InterPro" id="IPR006288">
    <property type="entry name" value="TFS"/>
</dbReference>
<sequence length="110" mass="12336">MEFCPKCGKTLTPSRVGGKTMLVCKKCGYQKPLEGEKLVIKLEKENVVSKNVAAIVEAEEAPLPTTSDVVCPQCGHNEAKWWTVQTRSADEPMTQFFRCVKCGHTWREYA</sequence>
<dbReference type="GO" id="GO:0003899">
    <property type="term" value="F:DNA-directed RNA polymerase activity"/>
    <property type="evidence" value="ECO:0007669"/>
    <property type="project" value="InterPro"/>
</dbReference>
<dbReference type="GO" id="GO:0003676">
    <property type="term" value="F:nucleic acid binding"/>
    <property type="evidence" value="ECO:0007669"/>
    <property type="project" value="InterPro"/>
</dbReference>
<reference evidence="11" key="1">
    <citation type="journal article" date="2020" name="mSystems">
        <title>Genome- and Community-Level Interaction Insights into Carbon Utilization and Element Cycling Functions of Hydrothermarchaeota in Hydrothermal Sediment.</title>
        <authorList>
            <person name="Zhou Z."/>
            <person name="Liu Y."/>
            <person name="Xu W."/>
            <person name="Pan J."/>
            <person name="Luo Z.H."/>
            <person name="Li M."/>
        </authorList>
    </citation>
    <scope>NUCLEOTIDE SEQUENCE [LARGE SCALE GENOMIC DNA]</scope>
    <source>
        <strain evidence="12">SpSt-1073</strain>
        <strain evidence="11">SpSt-613</strain>
        <strain evidence="10">SpSt-669</strain>
    </source>
</reference>
<dbReference type="Gene3D" id="2.20.25.10">
    <property type="match status" value="1"/>
</dbReference>
<keyword evidence="2 7" id="KW-0863">Zinc-finger</keyword>
<feature type="binding site" evidence="6">
    <location>
        <position position="27"/>
    </location>
    <ligand>
        <name>Zn(2+)</name>
        <dbReference type="ChEBI" id="CHEBI:29105"/>
        <label>1</label>
    </ligand>
</feature>
<feature type="zinc finger region" description="C4-type" evidence="7">
    <location>
        <begin position="4"/>
        <end position="27"/>
    </location>
</feature>
<evidence type="ECO:0000313" key="10">
    <source>
        <dbReference type="EMBL" id="HGL40526.1"/>
    </source>
</evidence>
<dbReference type="PROSITE" id="PS00466">
    <property type="entry name" value="ZF_TFIIS_1"/>
    <property type="match status" value="1"/>
</dbReference>
<dbReference type="AlphaFoldDB" id="A0A7C4I3H9"/>
<gene>
    <name evidence="12" type="ORF">ENM30_00435</name>
    <name evidence="11" type="ORF">ENT82_04515</name>
    <name evidence="10" type="ORF">ENU43_02525</name>
</gene>
<comment type="similarity">
    <text evidence="5 8">Belongs to the archaeal rpoM/eukaryotic RPA12/RPB9/RPC11 RNA polymerase family.</text>
</comment>
<evidence type="ECO:0000259" key="9">
    <source>
        <dbReference type="PROSITE" id="PS51133"/>
    </source>
</evidence>
<dbReference type="SUPFAM" id="SSF57783">
    <property type="entry name" value="Zinc beta-ribbon"/>
    <property type="match status" value="1"/>
</dbReference>
<dbReference type="PANTHER" id="PTHR11239">
    <property type="entry name" value="DNA-DIRECTED RNA POLYMERASE"/>
    <property type="match status" value="1"/>
</dbReference>
<dbReference type="CDD" id="cd10511">
    <property type="entry name" value="Zn-ribbon_TFS"/>
    <property type="match status" value="1"/>
</dbReference>
<dbReference type="InterPro" id="IPR012164">
    <property type="entry name" value="Rpa12/Rpb9/Rpc10/TFS"/>
</dbReference>
<evidence type="ECO:0000256" key="7">
    <source>
        <dbReference type="PIRSR" id="PIRSR005586-2"/>
    </source>
</evidence>
<evidence type="ECO:0000256" key="1">
    <source>
        <dbReference type="ARBA" id="ARBA00022723"/>
    </source>
</evidence>
<keyword evidence="5 8" id="KW-0804">Transcription</keyword>
<comment type="caution">
    <text evidence="11">The sequence shown here is derived from an EMBL/GenBank/DDBJ whole genome shotgun (WGS) entry which is preliminary data.</text>
</comment>
<accession>A0A7C4I3H9</accession>
<feature type="binding site" evidence="6">
    <location>
        <position position="7"/>
    </location>
    <ligand>
        <name>Zn(2+)</name>
        <dbReference type="ChEBI" id="CHEBI:29105"/>
        <label>1</label>
    </ligand>
</feature>
<keyword evidence="4" id="KW-0805">Transcription regulation</keyword>
<dbReference type="EMBL" id="DTAD01000044">
    <property type="protein sequence ID" value="HGN90373.1"/>
    <property type="molecule type" value="Genomic_DNA"/>
</dbReference>
<feature type="binding site" evidence="6">
    <location>
        <position position="74"/>
    </location>
    <ligand>
        <name>Zn(2+)</name>
        <dbReference type="ChEBI" id="CHEBI:29105"/>
        <label>2</label>
    </ligand>
</feature>
<dbReference type="PROSITE" id="PS51133">
    <property type="entry name" value="ZF_TFIIS_2"/>
    <property type="match status" value="1"/>
</dbReference>
<dbReference type="InterPro" id="IPR001222">
    <property type="entry name" value="Znf_TFIIS"/>
</dbReference>
<feature type="binding site" evidence="6">
    <location>
        <position position="24"/>
    </location>
    <ligand>
        <name>Zn(2+)</name>
        <dbReference type="ChEBI" id="CHEBI:29105"/>
        <label>1</label>
    </ligand>
</feature>
<feature type="binding site" evidence="6">
    <location>
        <position position="99"/>
    </location>
    <ligand>
        <name>Zn(2+)</name>
        <dbReference type="ChEBI" id="CHEBI:29105"/>
        <label>2</label>
    </ligand>
</feature>
<evidence type="ECO:0000256" key="8">
    <source>
        <dbReference type="RuleBase" id="RU003474"/>
    </source>
</evidence>
<evidence type="ECO:0000256" key="6">
    <source>
        <dbReference type="PIRSR" id="PIRSR005586-1"/>
    </source>
</evidence>
<evidence type="ECO:0000256" key="4">
    <source>
        <dbReference type="ARBA" id="ARBA00023015"/>
    </source>
</evidence>
<dbReference type="PANTHER" id="PTHR11239:SF12">
    <property type="entry name" value="DNA-DIRECTED RNA POLYMERASE III SUBUNIT RPC10"/>
    <property type="match status" value="1"/>
</dbReference>
<dbReference type="PIRSF" id="PIRSF005586">
    <property type="entry name" value="RNApol_RpoM"/>
    <property type="match status" value="1"/>
</dbReference>
<dbReference type="EMBL" id="DRXG01000007">
    <property type="protein sequence ID" value="HHN51758.1"/>
    <property type="molecule type" value="Genomic_DNA"/>
</dbReference>
<dbReference type="Pfam" id="PF01096">
    <property type="entry name" value="Zn_ribbon_TFIIS"/>
    <property type="match status" value="1"/>
</dbReference>
<evidence type="ECO:0000256" key="2">
    <source>
        <dbReference type="ARBA" id="ARBA00022771"/>
    </source>
</evidence>